<evidence type="ECO:0000313" key="3">
    <source>
        <dbReference type="Proteomes" id="UP001140513"/>
    </source>
</evidence>
<dbReference type="Proteomes" id="UP001140513">
    <property type="component" value="Unassembled WGS sequence"/>
</dbReference>
<evidence type="ECO:0000313" key="2">
    <source>
        <dbReference type="EMBL" id="KAJ4349473.1"/>
    </source>
</evidence>
<dbReference type="Gene3D" id="3.40.50.300">
    <property type="entry name" value="P-loop containing nucleotide triphosphate hydrolases"/>
    <property type="match status" value="1"/>
</dbReference>
<dbReference type="GO" id="GO:0005524">
    <property type="term" value="F:ATP binding"/>
    <property type="evidence" value="ECO:0007669"/>
    <property type="project" value="InterPro"/>
</dbReference>
<protein>
    <recommendedName>
        <fullName evidence="1">AAA+ ATPase domain-containing protein</fullName>
    </recommendedName>
</protein>
<dbReference type="Pfam" id="PF00004">
    <property type="entry name" value="AAA"/>
    <property type="match status" value="1"/>
</dbReference>
<name>A0A9W8XFL0_9PLEO</name>
<proteinExistence type="predicted"/>
<keyword evidence="3" id="KW-1185">Reference proteome</keyword>
<dbReference type="PANTHER" id="PTHR46411:SF3">
    <property type="entry name" value="AAA+ ATPASE DOMAIN-CONTAINING PROTEIN"/>
    <property type="match status" value="1"/>
</dbReference>
<gene>
    <name evidence="2" type="ORF">N0V89_008088</name>
</gene>
<accession>A0A9W8XFL0</accession>
<dbReference type="InterPro" id="IPR003593">
    <property type="entry name" value="AAA+_ATPase"/>
</dbReference>
<dbReference type="CDD" id="cd19481">
    <property type="entry name" value="RecA-like_protease"/>
    <property type="match status" value="1"/>
</dbReference>
<evidence type="ECO:0000259" key="1">
    <source>
        <dbReference type="SMART" id="SM00382"/>
    </source>
</evidence>
<reference evidence="2" key="1">
    <citation type="submission" date="2022-10" db="EMBL/GenBank/DDBJ databases">
        <title>Tapping the CABI collections for fungal endophytes: first genome assemblies for Collariella, Neodidymelliopsis, Ascochyta clinopodiicola, Didymella pomorum, Didymosphaeria variabile, Neocosmospora piperis and Neocucurbitaria cava.</title>
        <authorList>
            <person name="Hill R."/>
        </authorList>
    </citation>
    <scope>NUCLEOTIDE SEQUENCE</scope>
    <source>
        <strain evidence="2">IMI 356815</strain>
    </source>
</reference>
<sequence length="707" mass="80622">MDDEFEDLYQDYVKAHNGADDGDTTRYKTHFEDVTQLSNQYGSLGEVFKTSDKQSREKGEGGPSDKKFGDIALLLRRMYHFDMNKGEQWTMTLELQSSVLRTAFKDIAKGYTSTSLEQNPIIISEPFSELYFCQDRIREAIQNAESDEVKSELELLETFRKNYMKNTITSLETARNEGLIDASNLWSLFPIGSKILLENKETSGKPLLWCVTVRGCFEEPTDRADQPKIWNVHVEFNSFNGKQYVPVWRTFRIGGFVGARHIRSLPAYPLSMHPDKEEVEKDLIRRGRRHQELCFGQTDDNLTRGQGCHRHYVGPFWNIPEVDGRRYIDEPDRANHDGRIVVDPAGLQLENPEFRDIIAKEDPNSSRFTYSYSSSRDVKTVLLEISSEAGDGNGGRKLSDDDLLTLPATIPAYSLTFKCWGLIDVDDMENIKWKDDIYDMLQMEAEQKEMVRGIIESHHASSSSFDDFIPGKGRGLVFLLHGPPGCGKTLTAESAAETLHRPLYYISGAELGLLETISYRSIPIEDQLELIFKRIARWEAILLFDEAESFVASRDQQTSDGKKNALTSILLRMLEYQSGIIFLTTNRVSDFDTALFSRVHVTLKFEQLSVQHCLFIWKKMAMQTEHELREEDFEALARIPLDGRTIKNVLRVASLQVRMRLRTEGGGDERMQMSDVRKVLRYTVGNLGRGCKGEGGEFYGEGLGEVV</sequence>
<organism evidence="2 3">
    <name type="scientific">Didymosphaeria variabile</name>
    <dbReference type="NCBI Taxonomy" id="1932322"/>
    <lineage>
        <taxon>Eukaryota</taxon>
        <taxon>Fungi</taxon>
        <taxon>Dikarya</taxon>
        <taxon>Ascomycota</taxon>
        <taxon>Pezizomycotina</taxon>
        <taxon>Dothideomycetes</taxon>
        <taxon>Pleosporomycetidae</taxon>
        <taxon>Pleosporales</taxon>
        <taxon>Massarineae</taxon>
        <taxon>Didymosphaeriaceae</taxon>
        <taxon>Didymosphaeria</taxon>
    </lineage>
</organism>
<dbReference type="GeneID" id="80911618"/>
<dbReference type="EMBL" id="JAPEUX010000006">
    <property type="protein sequence ID" value="KAJ4349473.1"/>
    <property type="molecule type" value="Genomic_DNA"/>
</dbReference>
<feature type="domain" description="AAA+ ATPase" evidence="1">
    <location>
        <begin position="474"/>
        <end position="606"/>
    </location>
</feature>
<dbReference type="SMART" id="SM00382">
    <property type="entry name" value="AAA"/>
    <property type="match status" value="1"/>
</dbReference>
<dbReference type="InterPro" id="IPR054289">
    <property type="entry name" value="DUF7025"/>
</dbReference>
<dbReference type="SUPFAM" id="SSF52540">
    <property type="entry name" value="P-loop containing nucleoside triphosphate hydrolases"/>
    <property type="match status" value="1"/>
</dbReference>
<dbReference type="InterPro" id="IPR003959">
    <property type="entry name" value="ATPase_AAA_core"/>
</dbReference>
<dbReference type="GO" id="GO:0016887">
    <property type="term" value="F:ATP hydrolysis activity"/>
    <property type="evidence" value="ECO:0007669"/>
    <property type="project" value="InterPro"/>
</dbReference>
<dbReference type="OrthoDB" id="10042665at2759"/>
<dbReference type="RefSeq" id="XP_056068403.1">
    <property type="nucleotide sequence ID" value="XM_056216847.1"/>
</dbReference>
<dbReference type="Pfam" id="PF22942">
    <property type="entry name" value="DUF7025"/>
    <property type="match status" value="1"/>
</dbReference>
<dbReference type="AlphaFoldDB" id="A0A9W8XFL0"/>
<comment type="caution">
    <text evidence="2">The sequence shown here is derived from an EMBL/GenBank/DDBJ whole genome shotgun (WGS) entry which is preliminary data.</text>
</comment>
<dbReference type="PANTHER" id="PTHR46411">
    <property type="entry name" value="FAMILY ATPASE, PUTATIVE-RELATED"/>
    <property type="match status" value="1"/>
</dbReference>
<dbReference type="InterPro" id="IPR027417">
    <property type="entry name" value="P-loop_NTPase"/>
</dbReference>